<keyword evidence="7" id="KW-0732">Signal</keyword>
<reference evidence="11" key="1">
    <citation type="journal article" date="2023" name="Commun. Biol.">
        <title>Genome analysis of Parmales, the sister group of diatoms, reveals the evolutionary specialization of diatoms from phago-mixotrophs to photoautotrophs.</title>
        <authorList>
            <person name="Ban H."/>
            <person name="Sato S."/>
            <person name="Yoshikawa S."/>
            <person name="Yamada K."/>
            <person name="Nakamura Y."/>
            <person name="Ichinomiya M."/>
            <person name="Sato N."/>
            <person name="Blanc-Mathieu R."/>
            <person name="Endo H."/>
            <person name="Kuwata A."/>
            <person name="Ogata H."/>
        </authorList>
    </citation>
    <scope>NUCLEOTIDE SEQUENCE [LARGE SCALE GENOMIC DNA]</scope>
    <source>
        <strain evidence="11">NIES 3701</strain>
    </source>
</reference>
<evidence type="ECO:0008006" key="12">
    <source>
        <dbReference type="Google" id="ProtNLM"/>
    </source>
</evidence>
<organism evidence="10 11">
    <name type="scientific">Triparma strigata</name>
    <dbReference type="NCBI Taxonomy" id="1606541"/>
    <lineage>
        <taxon>Eukaryota</taxon>
        <taxon>Sar</taxon>
        <taxon>Stramenopiles</taxon>
        <taxon>Ochrophyta</taxon>
        <taxon>Bolidophyceae</taxon>
        <taxon>Parmales</taxon>
        <taxon>Triparmaceae</taxon>
        <taxon>Triparma</taxon>
    </lineage>
</organism>
<name>A0A9W7EIQ6_9STRA</name>
<comment type="subcellular location">
    <subcellularLocation>
        <location evidence="1">Membrane</location>
        <topology evidence="1">Multi-pass membrane protein</topology>
    </subcellularLocation>
</comment>
<feature type="chain" id="PRO_5040743651" description="Endoplasmic reticulum-Golgi intermediate compartment protein 3" evidence="7">
    <location>
        <begin position="26"/>
        <end position="354"/>
    </location>
</feature>
<feature type="domain" description="Endoplasmic reticulum vesicle transporter C-terminal" evidence="8">
    <location>
        <begin position="114"/>
        <end position="341"/>
    </location>
</feature>
<keyword evidence="11" id="KW-1185">Reference proteome</keyword>
<evidence type="ECO:0000256" key="2">
    <source>
        <dbReference type="ARBA" id="ARBA00005648"/>
    </source>
</evidence>
<dbReference type="AlphaFoldDB" id="A0A9W7EIQ6"/>
<dbReference type="InterPro" id="IPR039542">
    <property type="entry name" value="Erv_N"/>
</dbReference>
<evidence type="ECO:0000256" key="4">
    <source>
        <dbReference type="ARBA" id="ARBA00022989"/>
    </source>
</evidence>
<evidence type="ECO:0000259" key="9">
    <source>
        <dbReference type="Pfam" id="PF13850"/>
    </source>
</evidence>
<dbReference type="OrthoDB" id="270930at2759"/>
<feature type="signal peptide" evidence="7">
    <location>
        <begin position="1"/>
        <end position="25"/>
    </location>
</feature>
<comment type="caution">
    <text evidence="10">The sequence shown here is derived from an EMBL/GenBank/DDBJ whole genome shotgun (WGS) entry which is preliminary data.</text>
</comment>
<evidence type="ECO:0000256" key="6">
    <source>
        <dbReference type="SAM" id="Phobius"/>
    </source>
</evidence>
<keyword evidence="3 6" id="KW-0812">Transmembrane</keyword>
<evidence type="ECO:0000256" key="7">
    <source>
        <dbReference type="SAM" id="SignalP"/>
    </source>
</evidence>
<keyword evidence="4 6" id="KW-1133">Transmembrane helix</keyword>
<dbReference type="GO" id="GO:0016020">
    <property type="term" value="C:membrane"/>
    <property type="evidence" value="ECO:0007669"/>
    <property type="project" value="UniProtKB-SubCell"/>
</dbReference>
<dbReference type="EMBL" id="BRXY01000245">
    <property type="protein sequence ID" value="GMH80448.1"/>
    <property type="molecule type" value="Genomic_DNA"/>
</dbReference>
<feature type="transmembrane region" description="Helical" evidence="6">
    <location>
        <begin position="323"/>
        <end position="345"/>
    </location>
</feature>
<dbReference type="GO" id="GO:0030134">
    <property type="term" value="C:COPII-coated ER to Golgi transport vesicle"/>
    <property type="evidence" value="ECO:0007669"/>
    <property type="project" value="TreeGrafter"/>
</dbReference>
<dbReference type="Proteomes" id="UP001165085">
    <property type="component" value="Unassembled WGS sequence"/>
</dbReference>
<dbReference type="Pfam" id="PF13850">
    <property type="entry name" value="ERGIC_N"/>
    <property type="match status" value="1"/>
</dbReference>
<evidence type="ECO:0000256" key="1">
    <source>
        <dbReference type="ARBA" id="ARBA00004141"/>
    </source>
</evidence>
<proteinExistence type="inferred from homology"/>
<evidence type="ECO:0000313" key="11">
    <source>
        <dbReference type="Proteomes" id="UP001165085"/>
    </source>
</evidence>
<dbReference type="PANTHER" id="PTHR10984">
    <property type="entry name" value="ENDOPLASMIC RETICULUM-GOLGI INTERMEDIATE COMPARTMENT PROTEIN"/>
    <property type="match status" value="1"/>
</dbReference>
<dbReference type="PANTHER" id="PTHR10984:SF25">
    <property type="entry name" value="ENDOPLASMIC RETICULUM-GOLGI INTERMEDIATE COMPARTMENT PROTEIN 3"/>
    <property type="match status" value="1"/>
</dbReference>
<sequence length="354" mass="39206">MTKLSIALITVLCLNELYLFRCTTTETVITVDKALRQKLQFKINITFPALPCKEVHLDAMDVAGDNQLDISDHFMKQRITNDGKPILGSFKETLNSIEAEPEDPTLDPSYCGDCYGAGETSTSCCNTCDSVLNAYSKKGWSTRTLLQTCPQCIREKKGLHAITKGEGCNLSGTMEVNKVSGNFHVAMGESTVRDGRHVHMFLPEDAPNFNCSHIIHELTLNNPSGSLNGYARYVDKSTGLYQYFLKIMPRKDGYVYSHTERFRPLMVEVEDTIPGMVGVGGTKSKTHEHHMVQTSLLPGVFFIYEIEPFRVEEIEVSPSFGHFIIRIVGIVGGVIAVVGAIEGGFGSGERNNFF</sequence>
<evidence type="ECO:0000256" key="3">
    <source>
        <dbReference type="ARBA" id="ARBA00022692"/>
    </source>
</evidence>
<evidence type="ECO:0000259" key="8">
    <source>
        <dbReference type="Pfam" id="PF07970"/>
    </source>
</evidence>
<accession>A0A9W7EIQ6</accession>
<dbReference type="GO" id="GO:0005783">
    <property type="term" value="C:endoplasmic reticulum"/>
    <property type="evidence" value="ECO:0007669"/>
    <property type="project" value="TreeGrafter"/>
</dbReference>
<evidence type="ECO:0000256" key="5">
    <source>
        <dbReference type="ARBA" id="ARBA00023136"/>
    </source>
</evidence>
<evidence type="ECO:0000313" key="10">
    <source>
        <dbReference type="EMBL" id="GMH80448.1"/>
    </source>
</evidence>
<comment type="similarity">
    <text evidence="2">Belongs to the ERGIC family.</text>
</comment>
<protein>
    <recommendedName>
        <fullName evidence="12">Endoplasmic reticulum-Golgi intermediate compartment protein 3</fullName>
    </recommendedName>
</protein>
<feature type="domain" description="Endoplasmic reticulum vesicle transporter N-terminal" evidence="9">
    <location>
        <begin position="2"/>
        <end position="68"/>
    </location>
</feature>
<dbReference type="InterPro" id="IPR012936">
    <property type="entry name" value="Erv_C"/>
</dbReference>
<dbReference type="InterPro" id="IPR045888">
    <property type="entry name" value="Erv"/>
</dbReference>
<dbReference type="Pfam" id="PF07970">
    <property type="entry name" value="COPIIcoated_ERV"/>
    <property type="match status" value="1"/>
</dbReference>
<keyword evidence="5 6" id="KW-0472">Membrane</keyword>
<gene>
    <name evidence="10" type="ORF">TrST_g12315</name>
</gene>